<protein>
    <submittedName>
        <fullName evidence="1">Uncharacterized protein</fullName>
    </submittedName>
</protein>
<evidence type="ECO:0000313" key="1">
    <source>
        <dbReference type="EMBL" id="BCJ30131.1"/>
    </source>
</evidence>
<evidence type="ECO:0000313" key="2">
    <source>
        <dbReference type="Proteomes" id="UP000680750"/>
    </source>
</evidence>
<dbReference type="Pfam" id="PF19147">
    <property type="entry name" value="DUF5829"/>
    <property type="match status" value="1"/>
</dbReference>
<organism evidence="1 2">
    <name type="scientific">Actinocatenispora sera</name>
    <dbReference type="NCBI Taxonomy" id="390989"/>
    <lineage>
        <taxon>Bacteria</taxon>
        <taxon>Bacillati</taxon>
        <taxon>Actinomycetota</taxon>
        <taxon>Actinomycetes</taxon>
        <taxon>Micromonosporales</taxon>
        <taxon>Micromonosporaceae</taxon>
        <taxon>Actinocatenispora</taxon>
    </lineage>
</organism>
<name>A0A810L749_9ACTN</name>
<dbReference type="InterPro" id="IPR043869">
    <property type="entry name" value="DUF5829"/>
</dbReference>
<keyword evidence="2" id="KW-1185">Reference proteome</keyword>
<dbReference type="KEGG" id="aser:Asera_42390"/>
<dbReference type="RefSeq" id="WP_051802220.1">
    <property type="nucleotide sequence ID" value="NZ_AP023354.1"/>
</dbReference>
<dbReference type="EMBL" id="AP023354">
    <property type="protein sequence ID" value="BCJ30131.1"/>
    <property type="molecule type" value="Genomic_DNA"/>
</dbReference>
<dbReference type="Proteomes" id="UP000680750">
    <property type="component" value="Chromosome"/>
</dbReference>
<accession>A0A810L749</accession>
<dbReference type="AlphaFoldDB" id="A0A810L749"/>
<gene>
    <name evidence="1" type="ORF">Asera_42390</name>
</gene>
<reference evidence="1" key="1">
    <citation type="submission" date="2020-08" db="EMBL/GenBank/DDBJ databases">
        <title>Whole genome shotgun sequence of Actinocatenispora sera NBRC 101916.</title>
        <authorList>
            <person name="Komaki H."/>
            <person name="Tamura T."/>
        </authorList>
    </citation>
    <scope>NUCLEOTIDE SEQUENCE</scope>
    <source>
        <strain evidence="1">NBRC 101916</strain>
    </source>
</reference>
<proteinExistence type="predicted"/>
<sequence length="315" mass="33706">MVMSRALGRRILVLAAVLAVALTTAVVGAPGRAGAAAHHPWPGRQLLFFNHAYGVFDRATADAIEHSDYLRDFANLQVRTTTGAGGETWTGRYLLGHQTYLELFGIGDVPGKDGELGAGGMGVSTEHAGDLQTVIDRLPAEGVPDPIPFQQTRDFGDGVPVPWFDSVSTTEQYDTFSAWAMEYRPEYFADPRSGTAPAAYPGDVSRDRYLPDDYRDHLMRDVTGIELAITRGDLDSTLPLLRAGGFVVRAGAAGAVAVRGGTTIRLDAVPVDQVGLRRITLSLNHPTGSRHTETIGHSALVVGPGPRAVWTFATT</sequence>